<dbReference type="Gene3D" id="3.90.930.12">
    <property type="entry name" value="Ribosomal protein L6, alpha-beta domain"/>
    <property type="match status" value="1"/>
</dbReference>
<dbReference type="EMBL" id="MKHE01000013">
    <property type="protein sequence ID" value="OWK08744.1"/>
    <property type="molecule type" value="Genomic_DNA"/>
</dbReference>
<dbReference type="Proteomes" id="UP000242450">
    <property type="component" value="Chromosome 13"/>
</dbReference>
<reference evidence="4 5" key="1">
    <citation type="journal article" date="2018" name="Mol. Genet. Genomics">
        <title>The red deer Cervus elaphus genome CerEla1.0: sequencing, annotating, genes, and chromosomes.</title>
        <authorList>
            <person name="Bana N.A."/>
            <person name="Nyiri A."/>
            <person name="Nagy J."/>
            <person name="Frank K."/>
            <person name="Nagy T."/>
            <person name="Steger V."/>
            <person name="Schiller M."/>
            <person name="Lakatos P."/>
            <person name="Sugar L."/>
            <person name="Horn P."/>
            <person name="Barta E."/>
            <person name="Orosz L."/>
        </authorList>
    </citation>
    <scope>NUCLEOTIDE SEQUENCE [LARGE SCALE GENOMIC DNA]</scope>
    <source>
        <strain evidence="4">Hungarian</strain>
    </source>
</reference>
<evidence type="ECO:0000313" key="5">
    <source>
        <dbReference type="Proteomes" id="UP000242450"/>
    </source>
</evidence>
<sequence>MIKSVTLGFCYKMRSVCAHFPIDVAIQENGSLAEIENFGSEKYIHRVQMRPDIAYLVPQAQEDELSLEGNHMELVSDSASHKNIRKVLDGIYVSEKGTVQQADE</sequence>
<dbReference type="InterPro" id="IPR036789">
    <property type="entry name" value="Ribosomal_uL6-like_a/b-dom_sf"/>
</dbReference>
<dbReference type="GO" id="GO:0022625">
    <property type="term" value="C:cytosolic large ribosomal subunit"/>
    <property type="evidence" value="ECO:0007669"/>
    <property type="project" value="TreeGrafter"/>
</dbReference>
<dbReference type="PANTHER" id="PTHR11655">
    <property type="entry name" value="60S/50S RIBOSOMAL PROTEIN L6/L9"/>
    <property type="match status" value="1"/>
</dbReference>
<protein>
    <recommendedName>
        <fullName evidence="6">60S ribosomal protein L9</fullName>
    </recommendedName>
</protein>
<keyword evidence="5" id="KW-1185">Reference proteome</keyword>
<evidence type="ECO:0000256" key="3">
    <source>
        <dbReference type="ARBA" id="ARBA00023274"/>
    </source>
</evidence>
<name>A0A212CSC9_CEREH</name>
<dbReference type="SUPFAM" id="SSF56053">
    <property type="entry name" value="Ribosomal protein L6"/>
    <property type="match status" value="1"/>
</dbReference>
<accession>A0A212CSC9</accession>
<gene>
    <name evidence="4" type="ORF">Celaphus_00015556</name>
</gene>
<evidence type="ECO:0000256" key="2">
    <source>
        <dbReference type="ARBA" id="ARBA00022980"/>
    </source>
</evidence>
<keyword evidence="2" id="KW-0689">Ribosomal protein</keyword>
<comment type="similarity">
    <text evidence="1">Belongs to the universal ribosomal protein uL6 family.</text>
</comment>
<comment type="caution">
    <text evidence="4">The sequence shown here is derived from an EMBL/GenBank/DDBJ whole genome shotgun (WGS) entry which is preliminary data.</text>
</comment>
<keyword evidence="3" id="KW-0687">Ribonucleoprotein</keyword>
<evidence type="ECO:0000313" key="4">
    <source>
        <dbReference type="EMBL" id="OWK08744.1"/>
    </source>
</evidence>
<organism evidence="4 5">
    <name type="scientific">Cervus elaphus hippelaphus</name>
    <name type="common">European red deer</name>
    <dbReference type="NCBI Taxonomy" id="46360"/>
    <lineage>
        <taxon>Eukaryota</taxon>
        <taxon>Metazoa</taxon>
        <taxon>Chordata</taxon>
        <taxon>Craniata</taxon>
        <taxon>Vertebrata</taxon>
        <taxon>Euteleostomi</taxon>
        <taxon>Mammalia</taxon>
        <taxon>Eutheria</taxon>
        <taxon>Laurasiatheria</taxon>
        <taxon>Artiodactyla</taxon>
        <taxon>Ruminantia</taxon>
        <taxon>Pecora</taxon>
        <taxon>Cervidae</taxon>
        <taxon>Cervinae</taxon>
        <taxon>Cervus</taxon>
    </lineage>
</organism>
<proteinExistence type="inferred from homology"/>
<dbReference type="OrthoDB" id="10252633at2759"/>
<dbReference type="GO" id="GO:0003735">
    <property type="term" value="F:structural constituent of ribosome"/>
    <property type="evidence" value="ECO:0007669"/>
    <property type="project" value="InterPro"/>
</dbReference>
<dbReference type="GO" id="GO:0002181">
    <property type="term" value="P:cytoplasmic translation"/>
    <property type="evidence" value="ECO:0007669"/>
    <property type="project" value="TreeGrafter"/>
</dbReference>
<dbReference type="AlphaFoldDB" id="A0A212CSC9"/>
<dbReference type="PANTHER" id="PTHR11655:SF46">
    <property type="entry name" value="LARGE RIBOSOMAL SUBUNIT PROTEIN UL6"/>
    <property type="match status" value="1"/>
</dbReference>
<dbReference type="GO" id="GO:0019843">
    <property type="term" value="F:rRNA binding"/>
    <property type="evidence" value="ECO:0007669"/>
    <property type="project" value="InterPro"/>
</dbReference>
<evidence type="ECO:0008006" key="6">
    <source>
        <dbReference type="Google" id="ProtNLM"/>
    </source>
</evidence>
<evidence type="ECO:0000256" key="1">
    <source>
        <dbReference type="ARBA" id="ARBA00009356"/>
    </source>
</evidence>
<dbReference type="InterPro" id="IPR000702">
    <property type="entry name" value="Ribosomal_uL6-like"/>
</dbReference>